<geneLocation type="plasmid" evidence="2">
    <name>pFRL1</name>
</geneLocation>
<dbReference type="EMBL" id="DQ322651">
    <property type="protein sequence ID" value="ABC67403.1"/>
    <property type="molecule type" value="Genomic_DNA"/>
</dbReference>
<organism evidence="2">
    <name type="scientific">Streptomyces sp. FR1</name>
    <dbReference type="NCBI Taxonomy" id="349971"/>
    <lineage>
        <taxon>Bacteria</taxon>
        <taxon>Bacillati</taxon>
        <taxon>Actinomycetota</taxon>
        <taxon>Actinomycetes</taxon>
        <taxon>Kitasatosporales</taxon>
        <taxon>Streptomycetaceae</taxon>
        <taxon>Streptomyces</taxon>
    </lineage>
</organism>
<reference evidence="2" key="1">
    <citation type="journal article" date="2006" name="Appl. Environ. Microbiol.">
        <title>Diversity of telomere palindromic sequences and replication genes among Streptomyces linear plasmids.</title>
        <authorList>
            <person name="Zhang R."/>
            <person name="Yang Y."/>
            <person name="Fang P."/>
            <person name="Jiang C."/>
            <person name="Xu L."/>
            <person name="Zhu Y."/>
            <person name="Shen M."/>
            <person name="Xia H."/>
            <person name="Zhao J."/>
            <person name="Chen T."/>
            <person name="Qin Z."/>
        </authorList>
    </citation>
    <scope>NUCLEOTIDE SEQUENCE</scope>
    <source>
        <strain evidence="2">FR1</strain>
        <plasmid evidence="2">pFRL1</plasmid>
    </source>
</reference>
<accession>Q2LER2</accession>
<sequence length="136" mass="14016">MPRAPRPRRGAHPASSCESLETDPPMNTEKRLTAPELVDEIRSSLTVVNGWIPALSGPDGPTGVLEDAPLSEIARSLGEFASTPTMPSVVAQLLHRAAASAAAAASADSATVYGHLGAAYAYVLQAHRAASGDTTN</sequence>
<evidence type="ECO:0000256" key="1">
    <source>
        <dbReference type="SAM" id="MobiDB-lite"/>
    </source>
</evidence>
<evidence type="ECO:0000313" key="2">
    <source>
        <dbReference type="EMBL" id="ABC67403.1"/>
    </source>
</evidence>
<name>Q2LER2_9ACTN</name>
<gene>
    <name evidence="2" type="ORF">pFRL1.15c</name>
</gene>
<feature type="region of interest" description="Disordered" evidence="1">
    <location>
        <begin position="1"/>
        <end position="29"/>
    </location>
</feature>
<dbReference type="AlphaFoldDB" id="Q2LER2"/>
<proteinExistence type="predicted"/>
<keyword evidence="2" id="KW-0614">Plasmid</keyword>
<protein>
    <submittedName>
        <fullName evidence="2">Uncharacterized protein</fullName>
    </submittedName>
</protein>
<feature type="compositionally biased region" description="Basic residues" evidence="1">
    <location>
        <begin position="1"/>
        <end position="11"/>
    </location>
</feature>